<dbReference type="PANTHER" id="PTHR37946:SF1">
    <property type="entry name" value="SLL1969 PROTEIN"/>
    <property type="match status" value="1"/>
</dbReference>
<evidence type="ECO:0000259" key="2">
    <source>
        <dbReference type="Pfam" id="PF12697"/>
    </source>
</evidence>
<name>A0AAN0RKC4_9RHOB</name>
<organism evidence="3 4">
    <name type="scientific">Planktomarina temperata RCA23</name>
    <dbReference type="NCBI Taxonomy" id="666509"/>
    <lineage>
        <taxon>Bacteria</taxon>
        <taxon>Pseudomonadati</taxon>
        <taxon>Pseudomonadota</taxon>
        <taxon>Alphaproteobacteria</taxon>
        <taxon>Rhodobacterales</taxon>
        <taxon>Paracoccaceae</taxon>
        <taxon>Planktomarina</taxon>
    </lineage>
</organism>
<feature type="signal peptide" evidence="1">
    <location>
        <begin position="1"/>
        <end position="19"/>
    </location>
</feature>
<evidence type="ECO:0000313" key="3">
    <source>
        <dbReference type="EMBL" id="AII87604.1"/>
    </source>
</evidence>
<dbReference type="InterPro" id="IPR029058">
    <property type="entry name" value="AB_hydrolase_fold"/>
</dbReference>
<reference evidence="3 4" key="1">
    <citation type="journal article" date="2014" name="ISME J.">
        <title>Adaptation of an abundant Roseobacter RCA organism to pelagic systems revealed by genomic and transcriptomic analyses.</title>
        <authorList>
            <person name="Voget S."/>
            <person name="Wemheuer B."/>
            <person name="Brinkhoff T."/>
            <person name="Vollmers J."/>
            <person name="Dietrich S."/>
            <person name="Giebel H.A."/>
            <person name="Beardsley C."/>
            <person name="Sardemann C."/>
            <person name="Bakenhus I."/>
            <person name="Billerbeck S."/>
            <person name="Daniel R."/>
            <person name="Simon M."/>
        </authorList>
    </citation>
    <scope>NUCLEOTIDE SEQUENCE [LARGE SCALE GENOMIC DNA]</scope>
    <source>
        <strain evidence="3 4">RCA23</strain>
    </source>
</reference>
<feature type="domain" description="AB hydrolase-1" evidence="2">
    <location>
        <begin position="23"/>
        <end position="139"/>
    </location>
</feature>
<feature type="chain" id="PRO_5042845349" description="AB hydrolase-1 domain-containing protein" evidence="1">
    <location>
        <begin position="20"/>
        <end position="255"/>
    </location>
</feature>
<proteinExistence type="predicted"/>
<dbReference type="RefSeq" id="WP_044050290.1">
    <property type="nucleotide sequence ID" value="NZ_CP003984.1"/>
</dbReference>
<dbReference type="EMBL" id="CP003984">
    <property type="protein sequence ID" value="AII87604.1"/>
    <property type="molecule type" value="Genomic_DNA"/>
</dbReference>
<dbReference type="AlphaFoldDB" id="A0AAN0RKC4"/>
<keyword evidence="4" id="KW-1185">Reference proteome</keyword>
<dbReference type="Pfam" id="PF12697">
    <property type="entry name" value="Abhydrolase_6"/>
    <property type="match status" value="1"/>
</dbReference>
<gene>
    <name evidence="3" type="ORF">RCA23_c20730</name>
</gene>
<dbReference type="Gene3D" id="3.40.50.1820">
    <property type="entry name" value="alpha/beta hydrolase"/>
    <property type="match status" value="1"/>
</dbReference>
<sequence length="255" mass="27589">MLKPLLISCGLMLPNWALAQDCVILLHGLARSEASFALMARSLRGQGYHVVNPEFSTRGKPIEALVSETLPEAVAGCGARRLHFVTHSLGGIMVRAYLAWAKPENLGHVVMLGPPNKGSEVVDAMQALAAFDWVNGPAGRQLGTDASSFPNRLPRVNFSLGIIAGTVSFNPVYSNFIDGPDDGKVSVESTRVEGMRDHLILPVSHSFMMNNPLVIAQVSHYLKTGAFDASLTLREVSLDMILKALRLRSGDPHRP</sequence>
<protein>
    <recommendedName>
        <fullName evidence="2">AB hydrolase-1 domain-containing protein</fullName>
    </recommendedName>
</protein>
<evidence type="ECO:0000256" key="1">
    <source>
        <dbReference type="SAM" id="SignalP"/>
    </source>
</evidence>
<keyword evidence="1" id="KW-0732">Signal</keyword>
<dbReference type="Proteomes" id="UP000028680">
    <property type="component" value="Chromosome"/>
</dbReference>
<evidence type="ECO:0000313" key="4">
    <source>
        <dbReference type="Proteomes" id="UP000028680"/>
    </source>
</evidence>
<dbReference type="KEGG" id="ptp:RCA23_c20730"/>
<dbReference type="InterPro" id="IPR000073">
    <property type="entry name" value="AB_hydrolase_1"/>
</dbReference>
<dbReference type="PANTHER" id="PTHR37946">
    <property type="entry name" value="SLL1969 PROTEIN"/>
    <property type="match status" value="1"/>
</dbReference>
<dbReference type="SUPFAM" id="SSF53474">
    <property type="entry name" value="alpha/beta-Hydrolases"/>
    <property type="match status" value="1"/>
</dbReference>
<accession>A0AAN0RKC4</accession>